<proteinExistence type="predicted"/>
<accession>A0A194XMQ9</accession>
<evidence type="ECO:0000256" key="1">
    <source>
        <dbReference type="SAM" id="MobiDB-lite"/>
    </source>
</evidence>
<dbReference type="KEGG" id="psco:LY89DRAFT_433118"/>
<evidence type="ECO:0000313" key="2">
    <source>
        <dbReference type="EMBL" id="KUJ21416.1"/>
    </source>
</evidence>
<dbReference type="Proteomes" id="UP000070700">
    <property type="component" value="Unassembled WGS sequence"/>
</dbReference>
<reference evidence="2 3" key="1">
    <citation type="submission" date="2015-10" db="EMBL/GenBank/DDBJ databases">
        <title>Full genome of DAOMC 229536 Phialocephala scopiformis, a fungal endophyte of spruce producing the potent anti-insectan compound rugulosin.</title>
        <authorList>
            <consortium name="DOE Joint Genome Institute"/>
            <person name="Walker A.K."/>
            <person name="Frasz S.L."/>
            <person name="Seifert K.A."/>
            <person name="Miller J.D."/>
            <person name="Mondo S.J."/>
            <person name="Labutti K."/>
            <person name="Lipzen A."/>
            <person name="Dockter R."/>
            <person name="Kennedy M."/>
            <person name="Grigoriev I.V."/>
            <person name="Spatafora J.W."/>
        </authorList>
    </citation>
    <scope>NUCLEOTIDE SEQUENCE [LARGE SCALE GENOMIC DNA]</scope>
    <source>
        <strain evidence="2 3">CBS 120377</strain>
    </source>
</reference>
<gene>
    <name evidence="2" type="ORF">LY89DRAFT_433118</name>
</gene>
<evidence type="ECO:0000313" key="3">
    <source>
        <dbReference type="Proteomes" id="UP000070700"/>
    </source>
</evidence>
<dbReference type="InParanoid" id="A0A194XMQ9"/>
<dbReference type="EMBL" id="KQ947408">
    <property type="protein sequence ID" value="KUJ21416.1"/>
    <property type="molecule type" value="Genomic_DNA"/>
</dbReference>
<dbReference type="RefSeq" id="XP_018075771.1">
    <property type="nucleotide sequence ID" value="XM_018207493.1"/>
</dbReference>
<keyword evidence="3" id="KW-1185">Reference proteome</keyword>
<name>A0A194XMQ9_MOLSC</name>
<dbReference type="GeneID" id="28817219"/>
<feature type="compositionally biased region" description="Polar residues" evidence="1">
    <location>
        <begin position="156"/>
        <end position="170"/>
    </location>
</feature>
<feature type="region of interest" description="Disordered" evidence="1">
    <location>
        <begin position="1"/>
        <end position="23"/>
    </location>
</feature>
<sequence>MTLFRLIPSRGVSSDGRRAEPRHEESKSRCILCRSEVGITVPQQEQATTRAILVANPSSCFGPGTRMRNHPYLDASSCSQCCREPSPNLLADRSWSLCHATRDLVSPEMRTSARISDQAAPKVDHVSTLHDDYCRPFWNIMRVDLSKQNRRRSQPMPLSSSSAAVSATRE</sequence>
<protein>
    <submittedName>
        <fullName evidence="2">Uncharacterized protein</fullName>
    </submittedName>
</protein>
<organism evidence="2 3">
    <name type="scientific">Mollisia scopiformis</name>
    <name type="common">Conifer needle endophyte fungus</name>
    <name type="synonym">Phialocephala scopiformis</name>
    <dbReference type="NCBI Taxonomy" id="149040"/>
    <lineage>
        <taxon>Eukaryota</taxon>
        <taxon>Fungi</taxon>
        <taxon>Dikarya</taxon>
        <taxon>Ascomycota</taxon>
        <taxon>Pezizomycotina</taxon>
        <taxon>Leotiomycetes</taxon>
        <taxon>Helotiales</taxon>
        <taxon>Mollisiaceae</taxon>
        <taxon>Mollisia</taxon>
    </lineage>
</organism>
<dbReference type="AlphaFoldDB" id="A0A194XMQ9"/>
<feature type="region of interest" description="Disordered" evidence="1">
    <location>
        <begin position="149"/>
        <end position="170"/>
    </location>
</feature>